<dbReference type="Proteomes" id="UP001224682">
    <property type="component" value="Unassembled WGS sequence"/>
</dbReference>
<evidence type="ECO:0000256" key="4">
    <source>
        <dbReference type="PROSITE-ProRule" id="PRU00703"/>
    </source>
</evidence>
<dbReference type="Pfam" id="PF03471">
    <property type="entry name" value="CorC_HlyC"/>
    <property type="match status" value="1"/>
</dbReference>
<dbReference type="InterPro" id="IPR044751">
    <property type="entry name" value="Ion_transp-like_CBS"/>
</dbReference>
<proteinExistence type="inferred from homology"/>
<accession>A0ABU0BAJ0</accession>
<evidence type="ECO:0000313" key="8">
    <source>
        <dbReference type="Proteomes" id="UP001224682"/>
    </source>
</evidence>
<comment type="similarity">
    <text evidence="1">Belongs to the UPF0053 family. Hemolysin C subfamily.</text>
</comment>
<organism evidence="7 8">
    <name type="scientific">Ancylobacter polymorphus</name>
    <dbReference type="NCBI Taxonomy" id="223390"/>
    <lineage>
        <taxon>Bacteria</taxon>
        <taxon>Pseudomonadati</taxon>
        <taxon>Pseudomonadota</taxon>
        <taxon>Alphaproteobacteria</taxon>
        <taxon>Hyphomicrobiales</taxon>
        <taxon>Xanthobacteraceae</taxon>
        <taxon>Ancylobacter</taxon>
    </lineage>
</organism>
<dbReference type="SUPFAM" id="SSF54631">
    <property type="entry name" value="CBS-domain pair"/>
    <property type="match status" value="1"/>
</dbReference>
<dbReference type="InterPro" id="IPR036318">
    <property type="entry name" value="FAD-bd_PCMH-like_sf"/>
</dbReference>
<feature type="region of interest" description="Disordered" evidence="5">
    <location>
        <begin position="1"/>
        <end position="49"/>
    </location>
</feature>
<protein>
    <submittedName>
        <fullName evidence="7">CBS domain containing-hemolysin-like protein</fullName>
    </submittedName>
</protein>
<gene>
    <name evidence="7" type="ORF">J2S75_001055</name>
</gene>
<evidence type="ECO:0000256" key="2">
    <source>
        <dbReference type="ARBA" id="ARBA00022737"/>
    </source>
</evidence>
<evidence type="ECO:0000313" key="7">
    <source>
        <dbReference type="EMBL" id="MDQ0302032.1"/>
    </source>
</evidence>
<sequence>MSDPLPSPSSASRGSEGPSSGASNGATSGTATSVGQRSRAGGGSSEPRAGIFGRLRHLIGGRRSTGSLRSDLAATLAAPSTEPGADLTATERTMLKSILDLRELRIGDLMVPRADIVAVQKDISLGELLAVFAEAGHSRLVVYDDTLDDPVGMVHIRDLVTYLTQRAMTPRMAASRTEAVRSGQRESVADVPAAGGKAARPAFNLKAIDLSNSLSGAKLIRRLLFVPPSMPSIELLASMQASRIHLALVIDEYGGTDGIVSMEDLVEEIVGDIEDEHDEDETPAIARQPDGSFIADARASLEDVAEMIDPAFALGEEAEEVDTLGGLLVTLAGRVPVRGEIVSGPGDFEIEVLDADPRRVKRLRIAANRGEAGAGTPPAIADGSASRARALPPPAQQTGDTSRNERPRDTDAA</sequence>
<reference evidence="7 8" key="1">
    <citation type="submission" date="2023-07" db="EMBL/GenBank/DDBJ databases">
        <title>Genomic Encyclopedia of Type Strains, Phase IV (KMG-IV): sequencing the most valuable type-strain genomes for metagenomic binning, comparative biology and taxonomic classification.</title>
        <authorList>
            <person name="Goeker M."/>
        </authorList>
    </citation>
    <scope>NUCLEOTIDE SEQUENCE [LARGE SCALE GENOMIC DNA]</scope>
    <source>
        <strain evidence="7 8">DSM 2457</strain>
    </source>
</reference>
<dbReference type="CDD" id="cd04590">
    <property type="entry name" value="CBS_pair_CorC_HlyC_assoc"/>
    <property type="match status" value="1"/>
</dbReference>
<dbReference type="RefSeq" id="WP_307018770.1">
    <property type="nucleotide sequence ID" value="NZ_JAUSUI010000002.1"/>
</dbReference>
<dbReference type="PROSITE" id="PS51371">
    <property type="entry name" value="CBS"/>
    <property type="match status" value="2"/>
</dbReference>
<feature type="domain" description="CBS" evidence="6">
    <location>
        <begin position="219"/>
        <end position="279"/>
    </location>
</feature>
<evidence type="ECO:0000256" key="3">
    <source>
        <dbReference type="ARBA" id="ARBA00023122"/>
    </source>
</evidence>
<evidence type="ECO:0000256" key="1">
    <source>
        <dbReference type="ARBA" id="ARBA00006446"/>
    </source>
</evidence>
<feature type="domain" description="CBS" evidence="6">
    <location>
        <begin position="110"/>
        <end position="171"/>
    </location>
</feature>
<dbReference type="SMART" id="SM01091">
    <property type="entry name" value="CorC_HlyC"/>
    <property type="match status" value="1"/>
</dbReference>
<dbReference type="PANTHER" id="PTHR22777">
    <property type="entry name" value="HEMOLYSIN-RELATED"/>
    <property type="match status" value="1"/>
</dbReference>
<name>A0ABU0BAJ0_9HYPH</name>
<keyword evidence="3 4" id="KW-0129">CBS domain</keyword>
<keyword evidence="2" id="KW-0677">Repeat</keyword>
<dbReference type="Gene3D" id="3.30.465.10">
    <property type="match status" value="1"/>
</dbReference>
<dbReference type="InterPro" id="IPR005170">
    <property type="entry name" value="Transptr-assoc_dom"/>
</dbReference>
<dbReference type="SUPFAM" id="SSF56176">
    <property type="entry name" value="FAD-binding/transporter-associated domain-like"/>
    <property type="match status" value="1"/>
</dbReference>
<dbReference type="InterPro" id="IPR016169">
    <property type="entry name" value="FAD-bd_PCMH_sub2"/>
</dbReference>
<keyword evidence="8" id="KW-1185">Reference proteome</keyword>
<feature type="region of interest" description="Disordered" evidence="5">
    <location>
        <begin position="369"/>
        <end position="413"/>
    </location>
</feature>
<evidence type="ECO:0000259" key="6">
    <source>
        <dbReference type="PROSITE" id="PS51371"/>
    </source>
</evidence>
<dbReference type="InterPro" id="IPR000644">
    <property type="entry name" value="CBS_dom"/>
</dbReference>
<comment type="caution">
    <text evidence="7">The sequence shown here is derived from an EMBL/GenBank/DDBJ whole genome shotgun (WGS) entry which is preliminary data.</text>
</comment>
<dbReference type="PANTHER" id="PTHR22777:SF27">
    <property type="entry name" value="MAGNESIUM AND COBALT EFFLUX PROTEIN CORC"/>
    <property type="match status" value="1"/>
</dbReference>
<dbReference type="Gene3D" id="3.10.580.10">
    <property type="entry name" value="CBS-domain"/>
    <property type="match status" value="2"/>
</dbReference>
<feature type="compositionally biased region" description="Low complexity" evidence="5">
    <location>
        <begin position="8"/>
        <end position="33"/>
    </location>
</feature>
<dbReference type="EMBL" id="JAUSUI010000002">
    <property type="protein sequence ID" value="MDQ0302032.1"/>
    <property type="molecule type" value="Genomic_DNA"/>
</dbReference>
<evidence type="ECO:0000256" key="5">
    <source>
        <dbReference type="SAM" id="MobiDB-lite"/>
    </source>
</evidence>
<dbReference type="SMART" id="SM00116">
    <property type="entry name" value="CBS"/>
    <property type="match status" value="2"/>
</dbReference>
<dbReference type="Pfam" id="PF00571">
    <property type="entry name" value="CBS"/>
    <property type="match status" value="2"/>
</dbReference>
<dbReference type="InterPro" id="IPR046342">
    <property type="entry name" value="CBS_dom_sf"/>
</dbReference>
<feature type="compositionally biased region" description="Basic and acidic residues" evidence="5">
    <location>
        <begin position="402"/>
        <end position="413"/>
    </location>
</feature>